<dbReference type="AlphaFoldDB" id="A0A1N7EVR3"/>
<sequence>MRWQYRETVLVLCPLAFLITMVGRLAISPVFDLGY</sequence>
<dbReference type="Proteomes" id="UP000185936">
    <property type="component" value="Unassembled WGS sequence"/>
</dbReference>
<accession>A0A1N7EVR3</accession>
<proteinExistence type="predicted"/>
<dbReference type="EMBL" id="FTNR01000005">
    <property type="protein sequence ID" value="SIR92134.1"/>
    <property type="molecule type" value="Genomic_DNA"/>
</dbReference>
<evidence type="ECO:0000313" key="1">
    <source>
        <dbReference type="EMBL" id="SIR92134.1"/>
    </source>
</evidence>
<reference evidence="2" key="1">
    <citation type="submission" date="2017-01" db="EMBL/GenBank/DDBJ databases">
        <authorList>
            <person name="Varghese N."/>
            <person name="Submissions S."/>
        </authorList>
    </citation>
    <scope>NUCLEOTIDE SEQUENCE [LARGE SCALE GENOMIC DNA]</scope>
    <source>
        <strain evidence="2">type strain: HArc-</strain>
    </source>
</reference>
<keyword evidence="2" id="KW-1185">Reference proteome</keyword>
<protein>
    <submittedName>
        <fullName evidence="1">Uncharacterized protein</fullName>
    </submittedName>
</protein>
<organism evidence="1 2">
    <name type="scientific">Natronorubrum thiooxidans</name>
    <dbReference type="NCBI Taxonomy" id="308853"/>
    <lineage>
        <taxon>Archaea</taxon>
        <taxon>Methanobacteriati</taxon>
        <taxon>Methanobacteriota</taxon>
        <taxon>Stenosarchaea group</taxon>
        <taxon>Halobacteria</taxon>
        <taxon>Halobacteriales</taxon>
        <taxon>Natrialbaceae</taxon>
        <taxon>Natronorubrum</taxon>
    </lineage>
</organism>
<evidence type="ECO:0000313" key="2">
    <source>
        <dbReference type="Proteomes" id="UP000185936"/>
    </source>
</evidence>
<name>A0A1N7EVR3_9EURY</name>
<gene>
    <name evidence="1" type="ORF">SAMN05421752_10595</name>
</gene>